<dbReference type="AlphaFoldDB" id="A0A1F5FHK1"/>
<evidence type="ECO:0000313" key="2">
    <source>
        <dbReference type="EMBL" id="OGD79119.1"/>
    </source>
</evidence>
<evidence type="ECO:0000313" key="3">
    <source>
        <dbReference type="Proteomes" id="UP000176682"/>
    </source>
</evidence>
<dbReference type="Proteomes" id="UP000176682">
    <property type="component" value="Unassembled WGS sequence"/>
</dbReference>
<comment type="caution">
    <text evidence="2">The sequence shown here is derived from an EMBL/GenBank/DDBJ whole genome shotgun (WGS) entry which is preliminary data.</text>
</comment>
<proteinExistence type="predicted"/>
<accession>A0A1F5FHK1</accession>
<evidence type="ECO:0000256" key="1">
    <source>
        <dbReference type="SAM" id="MobiDB-lite"/>
    </source>
</evidence>
<reference evidence="2 3" key="1">
    <citation type="journal article" date="2016" name="Nat. Commun.">
        <title>Thousands of microbial genomes shed light on interconnected biogeochemical processes in an aquifer system.</title>
        <authorList>
            <person name="Anantharaman K."/>
            <person name="Brown C.T."/>
            <person name="Hug L.A."/>
            <person name="Sharon I."/>
            <person name="Castelle C.J."/>
            <person name="Probst A.J."/>
            <person name="Thomas B.C."/>
            <person name="Singh A."/>
            <person name="Wilkins M.J."/>
            <person name="Karaoz U."/>
            <person name="Brodie E.L."/>
            <person name="Williams K.H."/>
            <person name="Hubbard S.S."/>
            <person name="Banfield J.F."/>
        </authorList>
    </citation>
    <scope>NUCLEOTIDE SEQUENCE [LARGE SCALE GENOMIC DNA]</scope>
</reference>
<feature type="region of interest" description="Disordered" evidence="1">
    <location>
        <begin position="1"/>
        <end position="45"/>
    </location>
</feature>
<feature type="compositionally biased region" description="Basic and acidic residues" evidence="1">
    <location>
        <begin position="22"/>
        <end position="45"/>
    </location>
</feature>
<sequence length="65" mass="6990">MSDKGGGRQGGGSSEPNGPNEAARDAARDAGLSREERRELHDRISGRDLTAREVREEAEAIKKGQ</sequence>
<name>A0A1F5FHK1_9BACT</name>
<gene>
    <name evidence="2" type="ORF">A2368_00960</name>
</gene>
<organism evidence="2 3">
    <name type="scientific">Candidatus Collierbacteria bacterium RIFOXYB1_FULL_49_13</name>
    <dbReference type="NCBI Taxonomy" id="1817728"/>
    <lineage>
        <taxon>Bacteria</taxon>
        <taxon>Candidatus Collieribacteriota</taxon>
    </lineage>
</organism>
<dbReference type="EMBL" id="MFAM01000026">
    <property type="protein sequence ID" value="OGD79119.1"/>
    <property type="molecule type" value="Genomic_DNA"/>
</dbReference>
<protein>
    <submittedName>
        <fullName evidence="2">Uncharacterized protein</fullName>
    </submittedName>
</protein>